<name>A0ABS9A4B3_9GAMM</name>
<sequence>MAKTPWIPAAVVLTLALGLAGCGDNGEEADATPQPEEPVTEAEPDIEVTEDEPETPPPAAEEEVPTEDDSLPAVPEEDAAELEANGEIDADAETLGESPVDTLEEGGALPGEPTRSDIDAIIEDTERRFEEAQRQIDQQFEEVEQSPPALEPAESDTDFSTRLEPMENGDDRTSSDIEREAERTGEVTQSDVDAWLEESERRFEEARRQLDEQFKEAERGEPESEAPRFEIED</sequence>
<feature type="compositionally biased region" description="Basic and acidic residues" evidence="1">
    <location>
        <begin position="159"/>
        <end position="185"/>
    </location>
</feature>
<keyword evidence="3" id="KW-1185">Reference proteome</keyword>
<feature type="compositionally biased region" description="Basic and acidic residues" evidence="1">
    <location>
        <begin position="198"/>
        <end position="233"/>
    </location>
</feature>
<dbReference type="PROSITE" id="PS51257">
    <property type="entry name" value="PROKAR_LIPOPROTEIN"/>
    <property type="match status" value="1"/>
</dbReference>
<accession>A0ABS9A4B3</accession>
<reference evidence="2 3" key="1">
    <citation type="journal article" date="2021" name="Front. Microbiol.">
        <title>Aerobic Denitrification and Heterotrophic Sulfur Oxidation in the Genus Halomonas Revealed by Six Novel Species Characterizations and Genome-Based Analysis.</title>
        <authorList>
            <person name="Wang L."/>
            <person name="Shao Z."/>
        </authorList>
    </citation>
    <scope>NUCLEOTIDE SEQUENCE [LARGE SCALE GENOMIC DNA]</scope>
    <source>
        <strain evidence="2 3">MCCC 1A11081</strain>
    </source>
</reference>
<organism evidence="2 3">
    <name type="scientific">Billgrantia ethanolica</name>
    <dbReference type="NCBI Taxonomy" id="2733486"/>
    <lineage>
        <taxon>Bacteria</taxon>
        <taxon>Pseudomonadati</taxon>
        <taxon>Pseudomonadota</taxon>
        <taxon>Gammaproteobacteria</taxon>
        <taxon>Oceanospirillales</taxon>
        <taxon>Halomonadaceae</taxon>
        <taxon>Billgrantia</taxon>
    </lineage>
</organism>
<dbReference type="RefSeq" id="WP_234270359.1">
    <property type="nucleotide sequence ID" value="NZ_JABFTX010000002.1"/>
</dbReference>
<feature type="compositionally biased region" description="Acidic residues" evidence="1">
    <location>
        <begin position="38"/>
        <end position="94"/>
    </location>
</feature>
<proteinExistence type="predicted"/>
<evidence type="ECO:0000256" key="1">
    <source>
        <dbReference type="SAM" id="MobiDB-lite"/>
    </source>
</evidence>
<comment type="caution">
    <text evidence="2">The sequence shown here is derived from an EMBL/GenBank/DDBJ whole genome shotgun (WGS) entry which is preliminary data.</text>
</comment>
<protein>
    <submittedName>
        <fullName evidence="2">Uncharacterized protein</fullName>
    </submittedName>
</protein>
<evidence type="ECO:0000313" key="2">
    <source>
        <dbReference type="EMBL" id="MCE8003686.1"/>
    </source>
</evidence>
<gene>
    <name evidence="2" type="ORF">HOP53_12625</name>
</gene>
<feature type="region of interest" description="Disordered" evidence="1">
    <location>
        <begin position="21"/>
        <end position="233"/>
    </location>
</feature>
<feature type="compositionally biased region" description="Basic and acidic residues" evidence="1">
    <location>
        <begin position="114"/>
        <end position="134"/>
    </location>
</feature>
<dbReference type="Proteomes" id="UP001320168">
    <property type="component" value="Unassembled WGS sequence"/>
</dbReference>
<evidence type="ECO:0000313" key="3">
    <source>
        <dbReference type="Proteomes" id="UP001320168"/>
    </source>
</evidence>
<dbReference type="EMBL" id="JABFTX010000002">
    <property type="protein sequence ID" value="MCE8003686.1"/>
    <property type="molecule type" value="Genomic_DNA"/>
</dbReference>